<dbReference type="Gene3D" id="1.10.357.20">
    <property type="entry name" value="SLC41 divalent cation transporters, integral membrane domain"/>
    <property type="match status" value="1"/>
</dbReference>
<keyword evidence="6 9" id="KW-1133">Transmembrane helix</keyword>
<dbReference type="Gene3D" id="1.25.60.10">
    <property type="entry name" value="MgtE N-terminal domain-like"/>
    <property type="match status" value="1"/>
</dbReference>
<evidence type="ECO:0000259" key="10">
    <source>
        <dbReference type="PROSITE" id="PS51371"/>
    </source>
</evidence>
<feature type="transmembrane region" description="Helical" evidence="9">
    <location>
        <begin position="322"/>
        <end position="349"/>
    </location>
</feature>
<evidence type="ECO:0000256" key="2">
    <source>
        <dbReference type="ARBA" id="ARBA00009749"/>
    </source>
</evidence>
<gene>
    <name evidence="11" type="ORF">HNQ61_005097</name>
</gene>
<dbReference type="SUPFAM" id="SSF158791">
    <property type="entry name" value="MgtE N-terminal domain-like"/>
    <property type="match status" value="1"/>
</dbReference>
<dbReference type="PANTHER" id="PTHR43773:SF1">
    <property type="entry name" value="MAGNESIUM TRANSPORTER MGTE"/>
    <property type="match status" value="1"/>
</dbReference>
<feature type="transmembrane region" description="Helical" evidence="9">
    <location>
        <begin position="369"/>
        <end position="391"/>
    </location>
</feature>
<name>A0A841H5T7_9BACT</name>
<dbReference type="InterPro" id="IPR038076">
    <property type="entry name" value="MgtE_N_sf"/>
</dbReference>
<evidence type="ECO:0000256" key="4">
    <source>
        <dbReference type="ARBA" id="ARBA00022692"/>
    </source>
</evidence>
<evidence type="ECO:0000256" key="7">
    <source>
        <dbReference type="ARBA" id="ARBA00023136"/>
    </source>
</evidence>
<comment type="function">
    <text evidence="9">Acts as a magnesium transporter.</text>
</comment>
<keyword evidence="9" id="KW-0479">Metal-binding</keyword>
<dbReference type="InterPro" id="IPR006667">
    <property type="entry name" value="SLC41_membr_dom"/>
</dbReference>
<dbReference type="PROSITE" id="PS51371">
    <property type="entry name" value="CBS"/>
    <property type="match status" value="2"/>
</dbReference>
<reference evidence="11 12" key="1">
    <citation type="submission" date="2020-08" db="EMBL/GenBank/DDBJ databases">
        <title>Genomic Encyclopedia of Type Strains, Phase IV (KMG-IV): sequencing the most valuable type-strain genomes for metagenomic binning, comparative biology and taxonomic classification.</title>
        <authorList>
            <person name="Goeker M."/>
        </authorList>
    </citation>
    <scope>NUCLEOTIDE SEQUENCE [LARGE SCALE GENOMIC DNA]</scope>
    <source>
        <strain evidence="11 12">DSM 29007</strain>
    </source>
</reference>
<dbReference type="AlphaFoldDB" id="A0A841H5T7"/>
<comment type="subcellular location">
    <subcellularLocation>
        <location evidence="9">Cell membrane</location>
        <topology evidence="9">Multi-pass membrane protein</topology>
    </subcellularLocation>
    <subcellularLocation>
        <location evidence="1">Membrane</location>
        <topology evidence="1">Multi-pass membrane protein</topology>
    </subcellularLocation>
</comment>
<dbReference type="Pfam" id="PF00571">
    <property type="entry name" value="CBS"/>
    <property type="match status" value="2"/>
</dbReference>
<dbReference type="RefSeq" id="WP_170039116.1">
    <property type="nucleotide sequence ID" value="NZ_JABDTL010000002.1"/>
</dbReference>
<comment type="similarity">
    <text evidence="2 9">Belongs to the SLC41A transporter family.</text>
</comment>
<keyword evidence="7 9" id="KW-0472">Membrane</keyword>
<dbReference type="CDD" id="cd04606">
    <property type="entry name" value="CBS_pair_Mg_transporter"/>
    <property type="match status" value="1"/>
</dbReference>
<dbReference type="SMART" id="SM00924">
    <property type="entry name" value="MgtE_N"/>
    <property type="match status" value="1"/>
</dbReference>
<dbReference type="Gene3D" id="3.10.580.10">
    <property type="entry name" value="CBS-domain"/>
    <property type="match status" value="1"/>
</dbReference>
<comment type="caution">
    <text evidence="11">The sequence shown here is derived from an EMBL/GenBank/DDBJ whole genome shotgun (WGS) entry which is preliminary data.</text>
</comment>
<dbReference type="InterPro" id="IPR006668">
    <property type="entry name" value="Mg_transptr_MgtE_intracell_dom"/>
</dbReference>
<dbReference type="Pfam" id="PF03448">
    <property type="entry name" value="MgtE_N"/>
    <property type="match status" value="1"/>
</dbReference>
<evidence type="ECO:0000256" key="6">
    <source>
        <dbReference type="ARBA" id="ARBA00022989"/>
    </source>
</evidence>
<dbReference type="GO" id="GO:0005886">
    <property type="term" value="C:plasma membrane"/>
    <property type="evidence" value="ECO:0007669"/>
    <property type="project" value="UniProtKB-SubCell"/>
</dbReference>
<dbReference type="PANTHER" id="PTHR43773">
    <property type="entry name" value="MAGNESIUM TRANSPORTER MGTE"/>
    <property type="match status" value="1"/>
</dbReference>
<sequence>MTATSAADFDVDPIDELRDLLEGGSEARLRAFLDGIQHGSDLADLLEQLEDEDRVRVLQLLAPDDPALAAEALAEMEPDEHPEDSLAALNAVQIAAVVAELSDDDAADMIGEMAPADRDRVLAALPHQDAGDIRDLMAYDEESAGGIMTAELVTLRVNQTAAQAIDEVRRQAHGMDEFYGIVFVVDEREVLQGTVSLRDLVTADPSTSVRELVQDPIAVVLPETDQEEVGRVVSKYNLTIIPVVDGGGRLLGGVTFDDVIDIIEAESTEDLFKFVSVSAEEEVRGGWVDAVRLRLPWLFINLLTAFSAASVVYLFEDTLSKVSLLAVCMPVIAGMGGNAGTQALAVTVRRLALSSERSGTPWNVVGKELLVGATNGLATGLVASGAAFLLCMATGANVLLAVVVLLAMLLNLTVGGFAGAFVPTVLERLGVDPAVASSIFVTTFTDMCGFFLLLGLATELLL</sequence>
<feature type="transmembrane region" description="Helical" evidence="9">
    <location>
        <begin position="434"/>
        <end position="457"/>
    </location>
</feature>
<dbReference type="Proteomes" id="UP000582837">
    <property type="component" value="Unassembled WGS sequence"/>
</dbReference>
<keyword evidence="5 9" id="KW-0460">Magnesium</keyword>
<feature type="transmembrane region" description="Helical" evidence="9">
    <location>
        <begin position="295"/>
        <end position="315"/>
    </location>
</feature>
<feature type="domain" description="CBS" evidence="10">
    <location>
        <begin position="212"/>
        <end position="271"/>
    </location>
</feature>
<organism evidence="11 12">
    <name type="scientific">Longimicrobium terrae</name>
    <dbReference type="NCBI Taxonomy" id="1639882"/>
    <lineage>
        <taxon>Bacteria</taxon>
        <taxon>Pseudomonadati</taxon>
        <taxon>Gemmatimonadota</taxon>
        <taxon>Longimicrobiia</taxon>
        <taxon>Longimicrobiales</taxon>
        <taxon>Longimicrobiaceae</taxon>
        <taxon>Longimicrobium</taxon>
    </lineage>
</organism>
<dbReference type="Pfam" id="PF01769">
    <property type="entry name" value="MgtE"/>
    <property type="match status" value="1"/>
</dbReference>
<evidence type="ECO:0000313" key="12">
    <source>
        <dbReference type="Proteomes" id="UP000582837"/>
    </source>
</evidence>
<dbReference type="SUPFAM" id="SSF54631">
    <property type="entry name" value="CBS-domain pair"/>
    <property type="match status" value="1"/>
</dbReference>
<evidence type="ECO:0000256" key="9">
    <source>
        <dbReference type="RuleBase" id="RU362011"/>
    </source>
</evidence>
<evidence type="ECO:0000256" key="5">
    <source>
        <dbReference type="ARBA" id="ARBA00022842"/>
    </source>
</evidence>
<dbReference type="InterPro" id="IPR000644">
    <property type="entry name" value="CBS_dom"/>
</dbReference>
<evidence type="ECO:0000256" key="8">
    <source>
        <dbReference type="PROSITE-ProRule" id="PRU00703"/>
    </source>
</evidence>
<dbReference type="GO" id="GO:0046872">
    <property type="term" value="F:metal ion binding"/>
    <property type="evidence" value="ECO:0007669"/>
    <property type="project" value="UniProtKB-KW"/>
</dbReference>
<dbReference type="GO" id="GO:0015095">
    <property type="term" value="F:magnesium ion transmembrane transporter activity"/>
    <property type="evidence" value="ECO:0007669"/>
    <property type="project" value="UniProtKB-UniRule"/>
</dbReference>
<keyword evidence="9" id="KW-1003">Cell membrane</keyword>
<keyword evidence="8" id="KW-0129">CBS domain</keyword>
<feature type="transmembrane region" description="Helical" evidence="9">
    <location>
        <begin position="398"/>
        <end position="422"/>
    </location>
</feature>
<dbReference type="SUPFAM" id="SSF161093">
    <property type="entry name" value="MgtE membrane domain-like"/>
    <property type="match status" value="1"/>
</dbReference>
<evidence type="ECO:0000256" key="1">
    <source>
        <dbReference type="ARBA" id="ARBA00004141"/>
    </source>
</evidence>
<evidence type="ECO:0000313" key="11">
    <source>
        <dbReference type="EMBL" id="MBB6073430.1"/>
    </source>
</evidence>
<comment type="subunit">
    <text evidence="9">Homodimer.</text>
</comment>
<dbReference type="EMBL" id="JACHIA010000024">
    <property type="protein sequence ID" value="MBB6073430.1"/>
    <property type="molecule type" value="Genomic_DNA"/>
</dbReference>
<dbReference type="NCBIfam" id="TIGR00400">
    <property type="entry name" value="mgtE"/>
    <property type="match status" value="1"/>
</dbReference>
<proteinExistence type="inferred from homology"/>
<dbReference type="InterPro" id="IPR036739">
    <property type="entry name" value="SLC41_membr_dom_sf"/>
</dbReference>
<keyword evidence="3 9" id="KW-0813">Transport</keyword>
<keyword evidence="12" id="KW-1185">Reference proteome</keyword>
<accession>A0A841H5T7</accession>
<dbReference type="InterPro" id="IPR006669">
    <property type="entry name" value="MgtE_transporter"/>
</dbReference>
<evidence type="ECO:0000256" key="3">
    <source>
        <dbReference type="ARBA" id="ARBA00022448"/>
    </source>
</evidence>
<dbReference type="InterPro" id="IPR046342">
    <property type="entry name" value="CBS_dom_sf"/>
</dbReference>
<dbReference type="SMART" id="SM00116">
    <property type="entry name" value="CBS"/>
    <property type="match status" value="2"/>
</dbReference>
<keyword evidence="4 9" id="KW-0812">Transmembrane</keyword>
<feature type="domain" description="CBS" evidence="10">
    <location>
        <begin position="148"/>
        <end position="211"/>
    </location>
</feature>
<protein>
    <recommendedName>
        <fullName evidence="9">Magnesium transporter MgtE</fullName>
    </recommendedName>
</protein>